<reference evidence="2" key="1">
    <citation type="submission" date="2022-06" db="EMBL/GenBank/DDBJ databases">
        <title>Complete genome sequence of Streptomyces nigrescens HEK616.</title>
        <authorList>
            <person name="Asamizu S."/>
            <person name="Onaka H."/>
        </authorList>
    </citation>
    <scope>NUCLEOTIDE SEQUENCE</scope>
    <source>
        <strain evidence="2">HEK616</strain>
    </source>
</reference>
<name>A0ABN6QX38_STRNI</name>
<dbReference type="InterPro" id="IPR014746">
    <property type="entry name" value="Gln_synth/guanido_kin_cat_dom"/>
</dbReference>
<dbReference type="InterPro" id="IPR006336">
    <property type="entry name" value="GCS2"/>
</dbReference>
<dbReference type="InterPro" id="IPR016602">
    <property type="entry name" value="UCP012666"/>
</dbReference>
<gene>
    <name evidence="2" type="ORF">HEK616_23900</name>
</gene>
<proteinExistence type="predicted"/>
<dbReference type="PANTHER" id="PTHR36510:SF3">
    <property type="entry name" value="CONSERVED PROTEIN"/>
    <property type="match status" value="1"/>
</dbReference>
<evidence type="ECO:0008006" key="4">
    <source>
        <dbReference type="Google" id="ProtNLM"/>
    </source>
</evidence>
<evidence type="ECO:0000313" key="3">
    <source>
        <dbReference type="Proteomes" id="UP001059597"/>
    </source>
</evidence>
<comment type="catalytic activity">
    <reaction evidence="1">
        <text>L-cysteine + L-glutamate + ATP = gamma-L-glutamyl-L-cysteine + ADP + phosphate + H(+)</text>
        <dbReference type="Rhea" id="RHEA:13285"/>
        <dbReference type="ChEBI" id="CHEBI:15378"/>
        <dbReference type="ChEBI" id="CHEBI:29985"/>
        <dbReference type="ChEBI" id="CHEBI:30616"/>
        <dbReference type="ChEBI" id="CHEBI:35235"/>
        <dbReference type="ChEBI" id="CHEBI:43474"/>
        <dbReference type="ChEBI" id="CHEBI:58173"/>
        <dbReference type="ChEBI" id="CHEBI:456216"/>
        <dbReference type="EC" id="6.3.2.2"/>
    </reaction>
</comment>
<evidence type="ECO:0000256" key="1">
    <source>
        <dbReference type="ARBA" id="ARBA00048819"/>
    </source>
</evidence>
<dbReference type="EMBL" id="AP026073">
    <property type="protein sequence ID" value="BDM68903.1"/>
    <property type="molecule type" value="Genomic_DNA"/>
</dbReference>
<dbReference type="Proteomes" id="UP001059597">
    <property type="component" value="Chromosome"/>
</dbReference>
<dbReference type="PANTHER" id="PTHR36510">
    <property type="entry name" value="GLUTAMATE--CYSTEINE LIGASE 2-RELATED"/>
    <property type="match status" value="1"/>
</dbReference>
<organism evidence="2 3">
    <name type="scientific">Streptomyces nigrescens</name>
    <dbReference type="NCBI Taxonomy" id="1920"/>
    <lineage>
        <taxon>Bacteria</taxon>
        <taxon>Bacillati</taxon>
        <taxon>Actinomycetota</taxon>
        <taxon>Actinomycetes</taxon>
        <taxon>Kitasatosporales</taxon>
        <taxon>Streptomycetaceae</taxon>
        <taxon>Streptomyces</taxon>
    </lineage>
</organism>
<keyword evidence="3" id="KW-1185">Reference proteome</keyword>
<dbReference type="InterPro" id="IPR050141">
    <property type="entry name" value="GCL_type2/YbdK_subfam"/>
</dbReference>
<dbReference type="RefSeq" id="WP_261952856.1">
    <property type="nucleotide sequence ID" value="NZ_AP026073.1"/>
</dbReference>
<evidence type="ECO:0000313" key="2">
    <source>
        <dbReference type="EMBL" id="BDM68903.1"/>
    </source>
</evidence>
<dbReference type="Pfam" id="PF04107">
    <property type="entry name" value="GCS2"/>
    <property type="match status" value="1"/>
</dbReference>
<dbReference type="Gene3D" id="3.30.590.20">
    <property type="match status" value="1"/>
</dbReference>
<dbReference type="PIRSF" id="PIRSF012666">
    <property type="entry name" value="UCP012666"/>
    <property type="match status" value="1"/>
</dbReference>
<dbReference type="SUPFAM" id="SSF55931">
    <property type="entry name" value="Glutamine synthetase/guanido kinase"/>
    <property type="match status" value="1"/>
</dbReference>
<accession>A0ABN6QX38</accession>
<protein>
    <recommendedName>
        <fullName evidence="4">Glutamate--cysteine ligase</fullName>
    </recommendedName>
</protein>
<sequence length="517" mass="57301">MGEKVAADGIDLADRERYRRKLHDCLEGLHRLLVEKRFDRPRNLMGLEIELNLAGADGRPRMLNSQVLERIASQDFQTELAQCNLEVNILPHRLSGRVLDQLAEELRTGLSYAERKAREVAAGIVMIGILPTLDAADLTVASLSENDRYVLLNDQMRAARGEDFVLDIQGVEHLVARSPSIAPEAACTSVQLHLQVTPGRFAAVWNAAQAVAAAQIAVGANSPFLFGRELWRESRPPVFQQATDTRAPELQAQGVRPRTWFGDRWIESAYDLFEENLRYFPPLLPVCGPQEPLRVLAEGGVPDLAELVLHNGTIYRWNRPVYAVADGVAHLRVENRVLPAGPTVADTIANTAFYYGLVRALAEEPRPIWTRLPFAAAAGNFDTACRYGIDATLQWPRPGRTAALADIPAVRLVRQELLPLAARGLDAWGVEAADRDHYLGIIEERCRRRVNGASWQAAAYHHARRQGLDRDAALAAMTRRYRELMHTGQPVHTWAVAWPLGARTAVPGPRQAATEGA</sequence>